<organism evidence="3 4">
    <name type="scientific">Catenulispora acidiphila (strain DSM 44928 / JCM 14897 / NBRC 102108 / NRRL B-24433 / ID139908)</name>
    <dbReference type="NCBI Taxonomy" id="479433"/>
    <lineage>
        <taxon>Bacteria</taxon>
        <taxon>Bacillati</taxon>
        <taxon>Actinomycetota</taxon>
        <taxon>Actinomycetes</taxon>
        <taxon>Catenulisporales</taxon>
        <taxon>Catenulisporaceae</taxon>
        <taxon>Catenulispora</taxon>
    </lineage>
</organism>
<evidence type="ECO:0000313" key="3">
    <source>
        <dbReference type="EMBL" id="ACU70110.1"/>
    </source>
</evidence>
<accession>C7Q613</accession>
<dbReference type="InParanoid" id="C7Q613"/>
<dbReference type="HOGENOM" id="CLU_016093_0_0_11"/>
<dbReference type="InterPro" id="IPR056726">
    <property type="entry name" value="DUF7824"/>
</dbReference>
<feature type="domain" description="DUF7824" evidence="2">
    <location>
        <begin position="464"/>
        <end position="627"/>
    </location>
</feature>
<proteinExistence type="predicted"/>
<feature type="compositionally biased region" description="Basic and acidic residues" evidence="1">
    <location>
        <begin position="670"/>
        <end position="685"/>
    </location>
</feature>
<dbReference type="Pfam" id="PF25148">
    <property type="entry name" value="DUF7824"/>
    <property type="match status" value="1"/>
</dbReference>
<dbReference type="EMBL" id="CP001700">
    <property type="protein sequence ID" value="ACU70110.1"/>
    <property type="molecule type" value="Genomic_DNA"/>
</dbReference>
<dbReference type="AlphaFoldDB" id="C7Q613"/>
<reference evidence="3 4" key="1">
    <citation type="journal article" date="2009" name="Stand. Genomic Sci.">
        <title>Complete genome sequence of Catenulispora acidiphila type strain (ID 139908).</title>
        <authorList>
            <person name="Copeland A."/>
            <person name="Lapidus A."/>
            <person name="Glavina Del Rio T."/>
            <person name="Nolan M."/>
            <person name="Lucas S."/>
            <person name="Chen F."/>
            <person name="Tice H."/>
            <person name="Cheng J.F."/>
            <person name="Bruce D."/>
            <person name="Goodwin L."/>
            <person name="Pitluck S."/>
            <person name="Mikhailova N."/>
            <person name="Pati A."/>
            <person name="Ivanova N."/>
            <person name="Mavromatis K."/>
            <person name="Chen A."/>
            <person name="Palaniappan K."/>
            <person name="Chain P."/>
            <person name="Land M."/>
            <person name="Hauser L."/>
            <person name="Chang Y.J."/>
            <person name="Jeffries C.D."/>
            <person name="Chertkov O."/>
            <person name="Brettin T."/>
            <person name="Detter J.C."/>
            <person name="Han C."/>
            <person name="Ali Z."/>
            <person name="Tindall B.J."/>
            <person name="Goker M."/>
            <person name="Bristow J."/>
            <person name="Eisen J.A."/>
            <person name="Markowitz V."/>
            <person name="Hugenholtz P."/>
            <person name="Kyrpides N.C."/>
            <person name="Klenk H.P."/>
        </authorList>
    </citation>
    <scope>NUCLEOTIDE SEQUENCE [LARGE SCALE GENOMIC DNA]</scope>
    <source>
        <strain evidence="4">DSM 44928 / JCM 14897 / NBRC 102108 / NRRL B-24433 / ID139908</strain>
    </source>
</reference>
<feature type="region of interest" description="Disordered" evidence="1">
    <location>
        <begin position="661"/>
        <end position="685"/>
    </location>
</feature>
<evidence type="ECO:0000313" key="4">
    <source>
        <dbReference type="Proteomes" id="UP000000851"/>
    </source>
</evidence>
<keyword evidence="4" id="KW-1185">Reference proteome</keyword>
<name>C7Q613_CATAD</name>
<dbReference type="STRING" id="479433.Caci_1185"/>
<evidence type="ECO:0000256" key="1">
    <source>
        <dbReference type="SAM" id="MobiDB-lite"/>
    </source>
</evidence>
<gene>
    <name evidence="3" type="ordered locus">Caci_1185</name>
</gene>
<dbReference type="RefSeq" id="WP_012785404.1">
    <property type="nucleotide sequence ID" value="NC_013131.1"/>
</dbReference>
<protein>
    <recommendedName>
        <fullName evidence="2">DUF7824 domain-containing protein</fullName>
    </recommendedName>
</protein>
<evidence type="ECO:0000259" key="2">
    <source>
        <dbReference type="Pfam" id="PF25148"/>
    </source>
</evidence>
<dbReference type="KEGG" id="cai:Caci_1185"/>
<sequence>MNTQGAVTIGAATAAGLTPQSSPEDFTFTLRLTGGDAKSVADFFQGMAEKERRTYIKPLREFLRSIGWRTMNQDENWRDFHQRRSLAMRTLTPTALAVFSTASATAKFLRSAQRSDSFDPSQTAAIRQILADRAPAWLPDLPAALLETLEPEDLYRLVEVVGDVAQIPLPATREFVRVWGVKYRWTTDEDRTRDQILADPRLAELAPLVFDDDENDDLFPAWSVFRRTVLSAVKEGKVPRAEVLDASLRRLLRGGRPGALQDHLAFWTALEPVDGEIVERVSSCISLLSSQSGTVARTFLAALKKASDAGLLDLEPALEAASIAVTRPEKNVVKTTLGWLDSLAAGNPARAGQMVGAIATAFSGQAADLQERAVKLVGKHAKALGEDERERLAAEARIHLAPDLAARLAGLLKVSQDSPIDDAGLGYPDVAPYVPRPLLPPIGSPAELAEVFGALMHADPVEAMVFERMLEAVVVFERTDPAALREALAPVVERWWPGWDWTKDQSAVTPRTAMCVLVAAAAGMGGDARRHPHRAGVKQLWSRARARGWGIGWWRRTRTTPADFLIMRAAEVHAALGMPDLPPLVSVPTSPTGAIEPAVLAARLRQCQAQGCEPLEADFHQALLRLPEDCGDVDVSGLTSKAGVRFAAWVAGERIVLPQPRIPDAEEREEERSRGHADSRRRAMRGEDVVPETLLDLAPGVWREPDHCRDQSDWMACWPAIVPSRPDLAALAMIGGVGWSTAPPSPESAVVLAEQDGPQGGTHQVIAARLASDDVQLRASGVDAALVLAARGLLEPAMLSAALTSELRASASGLRRLVPALRDVANGGAARAVWETVALMLPRVVPPAVPKTLSGTTELLVLATELAGTLGVRTPIATVGALAEKKGGSAVTNAARRLEAVLRAG</sequence>
<dbReference type="Proteomes" id="UP000000851">
    <property type="component" value="Chromosome"/>
</dbReference>
<dbReference type="eggNOG" id="ENOG502Z9S7">
    <property type="taxonomic scope" value="Bacteria"/>
</dbReference>
<dbReference type="OrthoDB" id="3245799at2"/>